<comment type="caution">
    <text evidence="2">The sequence shown here is derived from an EMBL/GenBank/DDBJ whole genome shotgun (WGS) entry which is preliminary data.</text>
</comment>
<dbReference type="OrthoDB" id="2898509at2759"/>
<organism evidence="2 3">
    <name type="scientific">Colletotrichum karsti</name>
    <dbReference type="NCBI Taxonomy" id="1095194"/>
    <lineage>
        <taxon>Eukaryota</taxon>
        <taxon>Fungi</taxon>
        <taxon>Dikarya</taxon>
        <taxon>Ascomycota</taxon>
        <taxon>Pezizomycotina</taxon>
        <taxon>Sordariomycetes</taxon>
        <taxon>Hypocreomycetidae</taxon>
        <taxon>Glomerellales</taxon>
        <taxon>Glomerellaceae</taxon>
        <taxon>Colletotrichum</taxon>
        <taxon>Colletotrichum boninense species complex</taxon>
    </lineage>
</organism>
<reference evidence="2" key="1">
    <citation type="submission" date="2020-03" db="EMBL/GenBank/DDBJ databases">
        <authorList>
            <person name="He L."/>
        </authorList>
    </citation>
    <scope>NUCLEOTIDE SEQUENCE</scope>
    <source>
        <strain evidence="2">CkLH20</strain>
    </source>
</reference>
<dbReference type="SUPFAM" id="SSF51735">
    <property type="entry name" value="NAD(P)-binding Rossmann-fold domains"/>
    <property type="match status" value="1"/>
</dbReference>
<proteinExistence type="predicted"/>
<dbReference type="AlphaFoldDB" id="A0A9P6LKM5"/>
<dbReference type="PANTHER" id="PTHR47534">
    <property type="entry name" value="YALI0E05731P"/>
    <property type="match status" value="1"/>
</dbReference>
<keyword evidence="1" id="KW-0560">Oxidoreductase</keyword>
<protein>
    <submittedName>
        <fullName evidence="2">Short chain dehydrogenase reductase family protein</fullName>
    </submittedName>
</protein>
<name>A0A9P6LKM5_9PEZI</name>
<dbReference type="Pfam" id="PF00106">
    <property type="entry name" value="adh_short"/>
    <property type="match status" value="1"/>
</dbReference>
<dbReference type="EMBL" id="JAATWM020000007">
    <property type="protein sequence ID" value="KAF9879554.1"/>
    <property type="molecule type" value="Genomic_DNA"/>
</dbReference>
<dbReference type="InterPro" id="IPR002347">
    <property type="entry name" value="SDR_fam"/>
</dbReference>
<evidence type="ECO:0000256" key="1">
    <source>
        <dbReference type="ARBA" id="ARBA00023002"/>
    </source>
</evidence>
<keyword evidence="3" id="KW-1185">Reference proteome</keyword>
<dbReference type="InterPro" id="IPR036291">
    <property type="entry name" value="NAD(P)-bd_dom_sf"/>
</dbReference>
<dbReference type="PANTHER" id="PTHR47534:SF3">
    <property type="entry name" value="ALCOHOL DEHYDROGENASE-LIKE C-TERMINAL DOMAIN-CONTAINING PROTEIN"/>
    <property type="match status" value="1"/>
</dbReference>
<dbReference type="RefSeq" id="XP_038749015.1">
    <property type="nucleotide sequence ID" value="XM_038885816.1"/>
</dbReference>
<evidence type="ECO:0000313" key="3">
    <source>
        <dbReference type="Proteomes" id="UP000781932"/>
    </source>
</evidence>
<dbReference type="Gene3D" id="3.40.50.720">
    <property type="entry name" value="NAD(P)-binding Rossmann-like Domain"/>
    <property type="match status" value="1"/>
</dbReference>
<gene>
    <name evidence="2" type="ORF">CkaCkLH20_03097</name>
</gene>
<dbReference type="GO" id="GO:0016491">
    <property type="term" value="F:oxidoreductase activity"/>
    <property type="evidence" value="ECO:0007669"/>
    <property type="project" value="UniProtKB-KW"/>
</dbReference>
<dbReference type="InterPro" id="IPR052228">
    <property type="entry name" value="Sec_Metab_Biosynth_Oxidored"/>
</dbReference>
<dbReference type="GeneID" id="62158890"/>
<sequence length="261" mass="28911">MVTLAEVRRSNALLTASTIPQTALFVGGTSGIGKLTLIELFSLNLPVKVYIVGRKATEPAMRPVLEDLRRRNPQAELVWVEGEVSLLSEVRRVCEVIKEKEEKLDFMCLTAGYAPFGGRNDTTEGLDVTHALEYYGRMLFTLSLLPLLRASPSPRVLTVLGGSVLSNKLIVDDLNLERPGNFGGIQSQAHMNTMNTLFLDRLSTDPMNDNITFVHNWPGAVDTGNMDRYHKPSLLSPVPLTVLLKPVFISGPTSFKIWIFE</sequence>
<accession>A0A9P6LKM5</accession>
<dbReference type="Proteomes" id="UP000781932">
    <property type="component" value="Unassembled WGS sequence"/>
</dbReference>
<evidence type="ECO:0000313" key="2">
    <source>
        <dbReference type="EMBL" id="KAF9879554.1"/>
    </source>
</evidence>
<reference evidence="2" key="2">
    <citation type="submission" date="2020-11" db="EMBL/GenBank/DDBJ databases">
        <title>Whole genome sequencing of Colletotrichum sp.</title>
        <authorList>
            <person name="Li H."/>
        </authorList>
    </citation>
    <scope>NUCLEOTIDE SEQUENCE</scope>
    <source>
        <strain evidence="2">CkLH20</strain>
    </source>
</reference>